<protein>
    <submittedName>
        <fullName evidence="1">Uncharacterized protein</fullName>
    </submittedName>
</protein>
<proteinExistence type="predicted"/>
<gene>
    <name evidence="1" type="ORF">GCM10012286_22140</name>
</gene>
<reference evidence="2" key="1">
    <citation type="journal article" date="2019" name="Int. J. Syst. Evol. Microbiol.">
        <title>The Global Catalogue of Microorganisms (GCM) 10K type strain sequencing project: providing services to taxonomists for standard genome sequencing and annotation.</title>
        <authorList>
            <consortium name="The Broad Institute Genomics Platform"/>
            <consortium name="The Broad Institute Genome Sequencing Center for Infectious Disease"/>
            <person name="Wu L."/>
            <person name="Ma J."/>
        </authorList>
    </citation>
    <scope>NUCLEOTIDE SEQUENCE [LARGE SCALE GENOMIC DNA]</scope>
    <source>
        <strain evidence="2">CGMCC 4.7349</strain>
    </source>
</reference>
<keyword evidence="2" id="KW-1185">Reference proteome</keyword>
<dbReference type="EMBL" id="BMNG01000004">
    <property type="protein sequence ID" value="GGO41799.1"/>
    <property type="molecule type" value="Genomic_DNA"/>
</dbReference>
<organism evidence="1 2">
    <name type="scientific">Streptomyces lasiicapitis</name>
    <dbReference type="NCBI Taxonomy" id="1923961"/>
    <lineage>
        <taxon>Bacteria</taxon>
        <taxon>Bacillati</taxon>
        <taxon>Actinomycetota</taxon>
        <taxon>Actinomycetes</taxon>
        <taxon>Kitasatosporales</taxon>
        <taxon>Streptomycetaceae</taxon>
        <taxon>Streptomyces</taxon>
    </lineage>
</organism>
<evidence type="ECO:0000313" key="1">
    <source>
        <dbReference type="EMBL" id="GGO41799.1"/>
    </source>
</evidence>
<name>A0ABQ2LPY6_9ACTN</name>
<accession>A0ABQ2LPY6</accession>
<evidence type="ECO:0000313" key="2">
    <source>
        <dbReference type="Proteomes" id="UP000656881"/>
    </source>
</evidence>
<sequence length="61" mass="6430">MYESGMPVLLGLAVLVAAKVVYRYLSTAQEFLGAGVAGTRHGLLLDGCAALLRRSGAEVHR</sequence>
<dbReference type="Proteomes" id="UP000656881">
    <property type="component" value="Unassembled WGS sequence"/>
</dbReference>
<comment type="caution">
    <text evidence="1">The sequence shown here is derived from an EMBL/GenBank/DDBJ whole genome shotgun (WGS) entry which is preliminary data.</text>
</comment>